<feature type="region of interest" description="Disordered" evidence="6">
    <location>
        <begin position="28"/>
        <end position="52"/>
    </location>
</feature>
<dbReference type="PANTHER" id="PTHR31221">
    <property type="entry name" value="WRKY TRANSCRIPTION FACTOR PROTEIN 1-RELATED"/>
    <property type="match status" value="1"/>
</dbReference>
<dbReference type="GO" id="GO:0000976">
    <property type="term" value="F:transcription cis-regulatory region binding"/>
    <property type="evidence" value="ECO:0000318"/>
    <property type="project" value="GO_Central"/>
</dbReference>
<feature type="compositionally biased region" description="Basic and acidic residues" evidence="6">
    <location>
        <begin position="220"/>
        <end position="231"/>
    </location>
</feature>
<feature type="compositionally biased region" description="Low complexity" evidence="6">
    <location>
        <begin position="573"/>
        <end position="591"/>
    </location>
</feature>
<dbReference type="Gramene" id="Pp3c8_5110V3.2">
    <property type="protein sequence ID" value="Pp3c8_5110V3.2"/>
    <property type="gene ID" value="Pp3c8_5110"/>
</dbReference>
<evidence type="ECO:0000256" key="5">
    <source>
        <dbReference type="ARBA" id="ARBA00023242"/>
    </source>
</evidence>
<keyword evidence="5" id="KW-0539">Nucleus</keyword>
<evidence type="ECO:0000256" key="4">
    <source>
        <dbReference type="ARBA" id="ARBA00023163"/>
    </source>
</evidence>
<gene>
    <name evidence="8" type="primary">LOC112285418</name>
</gene>
<dbReference type="PANTHER" id="PTHR31221:SF334">
    <property type="entry name" value="WRKY TRANSCRIPTION FACTOR 57-RELATED"/>
    <property type="match status" value="1"/>
</dbReference>
<keyword evidence="3" id="KW-0238">DNA-binding</keyword>
<feature type="compositionally biased region" description="Low complexity" evidence="6">
    <location>
        <begin position="816"/>
        <end position="830"/>
    </location>
</feature>
<feature type="compositionally biased region" description="Low complexity" evidence="6">
    <location>
        <begin position="199"/>
        <end position="210"/>
    </location>
</feature>
<feature type="region of interest" description="Disordered" evidence="6">
    <location>
        <begin position="570"/>
        <end position="600"/>
    </location>
</feature>
<keyword evidence="9" id="KW-1185">Reference proteome</keyword>
<evidence type="ECO:0000256" key="1">
    <source>
        <dbReference type="ARBA" id="ARBA00004123"/>
    </source>
</evidence>
<evidence type="ECO:0000256" key="3">
    <source>
        <dbReference type="ARBA" id="ARBA00023125"/>
    </source>
</evidence>
<feature type="region of interest" description="Disordered" evidence="6">
    <location>
        <begin position="654"/>
        <end position="693"/>
    </location>
</feature>
<dbReference type="InterPro" id="IPR003657">
    <property type="entry name" value="WRKY_dom"/>
</dbReference>
<keyword evidence="4" id="KW-0804">Transcription</keyword>
<sequence>MADKAPNEEEAGHSEAFFDQFLRRLDQTDHETTVSPSTSRSSMAAPSEYSSLATSNPWPMFTVSSPVNPDLQSALQGIYRSSVPSTYLSTNPLAEFPWLLEDQLIESHHRGDSKLASNLESNDSGLRYSTHYSLPATHGEQLSATQGSFLGSAGVENIDPSLSSQSLRWIAIKEEPASSHTSAGSPVRPGSVARKEIQGHGTSTGSYGSSPKLDAGPVPRFDRTISSEERSIPSPSLTQFGGSSQSPLSRSQNYWSAPASPRLSEAVPGASASISTSAGTSNTSLPSESTSNAGEEDEAEKKEISTAGSEDARGGKRKKPWASTAGGEGGAARETESKKSEPKSRLLCIILPSIGTQTCGSLSMSGSVHLGTSTLIQSVDYRQCEVLSQAKGPMIEWSPSPAGCIGMQNLNRSTSLLPADVLIRKNKPRKRGGAKRLREPRYAIKTRTDVDVLDDGFKWRKYGQKAVKNSPHPRNYYRCTTPLCPVRKRVERSNEDAGLVITTYEGTHSHQTPGFHRPAEGYFSDRATVGGGLFPNPGQSPLGPGSNLLPLPPGFDLASLQQATALRSIPGLQPNQNIPGSNQQQQQQMNGLSRGPFSYPGQENMFRTSPFLGLQDPAFGIVKHEPFHFTPQAPDFMSGNMASLPHLNVRQQFEQPGSSLARPGAGPSQPLDFSTPNHTSVHRSSSGPIPQISSPLFTGLNFPIFPSSSNTGPASSSSTPRESDPSNLMMCRGQTRHDAGVGGSGSRIGQSLETRINRCHPGQPNFYHVPSSETPLPGRLISGSHGLGSPLDPLTRTGQQRSIMSTMQSHVQQTRSSSGVSSSGEQSPESLTLPDAAGGEGLLQDMVRHGGPKKHEESIYFICALVS</sequence>
<evidence type="ECO:0000259" key="7">
    <source>
        <dbReference type="PROSITE" id="PS50811"/>
    </source>
</evidence>
<feature type="compositionally biased region" description="Polar residues" evidence="6">
    <location>
        <begin position="796"/>
        <end position="815"/>
    </location>
</feature>
<organism evidence="8 9">
    <name type="scientific">Physcomitrium patens</name>
    <name type="common">Spreading-leaved earth moss</name>
    <name type="synonym">Physcomitrella patens</name>
    <dbReference type="NCBI Taxonomy" id="3218"/>
    <lineage>
        <taxon>Eukaryota</taxon>
        <taxon>Viridiplantae</taxon>
        <taxon>Streptophyta</taxon>
        <taxon>Embryophyta</taxon>
        <taxon>Bryophyta</taxon>
        <taxon>Bryophytina</taxon>
        <taxon>Bryopsida</taxon>
        <taxon>Funariidae</taxon>
        <taxon>Funariales</taxon>
        <taxon>Funariaceae</taxon>
        <taxon>Physcomitrium</taxon>
    </lineage>
</organism>
<evidence type="ECO:0000313" key="9">
    <source>
        <dbReference type="Proteomes" id="UP000006727"/>
    </source>
</evidence>
<dbReference type="AlphaFoldDB" id="A0A7I4EMM3"/>
<dbReference type="EnsemblPlants" id="Pp3c8_5110V3.2">
    <property type="protein sequence ID" value="Pp3c8_5110V3.2"/>
    <property type="gene ID" value="Pp3c8_5110"/>
</dbReference>
<dbReference type="EMBL" id="ABEU02000008">
    <property type="status" value="NOT_ANNOTATED_CDS"/>
    <property type="molecule type" value="Genomic_DNA"/>
</dbReference>
<feature type="compositionally biased region" description="Low complexity" evidence="6">
    <location>
        <begin position="270"/>
        <end position="284"/>
    </location>
</feature>
<dbReference type="SUPFAM" id="SSF118290">
    <property type="entry name" value="WRKY DNA-binding domain"/>
    <property type="match status" value="1"/>
</dbReference>
<feature type="compositionally biased region" description="Polar residues" evidence="6">
    <location>
        <begin position="33"/>
        <end position="52"/>
    </location>
</feature>
<dbReference type="InParanoid" id="A0A7I4EMM3"/>
<dbReference type="Proteomes" id="UP000006727">
    <property type="component" value="Chromosome 8"/>
</dbReference>
<reference evidence="8 9" key="2">
    <citation type="journal article" date="2018" name="Plant J.">
        <title>The Physcomitrella patens chromosome-scale assembly reveals moss genome structure and evolution.</title>
        <authorList>
            <person name="Lang D."/>
            <person name="Ullrich K.K."/>
            <person name="Murat F."/>
            <person name="Fuchs J."/>
            <person name="Jenkins J."/>
            <person name="Haas F.B."/>
            <person name="Piednoel M."/>
            <person name="Gundlach H."/>
            <person name="Van Bel M."/>
            <person name="Meyberg R."/>
            <person name="Vives C."/>
            <person name="Morata J."/>
            <person name="Symeonidi A."/>
            <person name="Hiss M."/>
            <person name="Muchero W."/>
            <person name="Kamisugi Y."/>
            <person name="Saleh O."/>
            <person name="Blanc G."/>
            <person name="Decker E.L."/>
            <person name="van Gessel N."/>
            <person name="Grimwood J."/>
            <person name="Hayes R.D."/>
            <person name="Graham S.W."/>
            <person name="Gunter L.E."/>
            <person name="McDaniel S.F."/>
            <person name="Hoernstein S.N.W."/>
            <person name="Larsson A."/>
            <person name="Li F.W."/>
            <person name="Perroud P.F."/>
            <person name="Phillips J."/>
            <person name="Ranjan P."/>
            <person name="Rokshar D.S."/>
            <person name="Rothfels C.J."/>
            <person name="Schneider L."/>
            <person name="Shu S."/>
            <person name="Stevenson D.W."/>
            <person name="Thummler F."/>
            <person name="Tillich M."/>
            <person name="Villarreal Aguilar J.C."/>
            <person name="Widiez T."/>
            <person name="Wong G.K."/>
            <person name="Wymore A."/>
            <person name="Zhang Y."/>
            <person name="Zimmer A.D."/>
            <person name="Quatrano R.S."/>
            <person name="Mayer K.F.X."/>
            <person name="Goodstein D."/>
            <person name="Casacuberta J.M."/>
            <person name="Vandepoele K."/>
            <person name="Reski R."/>
            <person name="Cuming A.C."/>
            <person name="Tuskan G.A."/>
            <person name="Maumus F."/>
            <person name="Salse J."/>
            <person name="Schmutz J."/>
            <person name="Rensing S.A."/>
        </authorList>
    </citation>
    <scope>NUCLEOTIDE SEQUENCE [LARGE SCALE GENOMIC DNA]</scope>
    <source>
        <strain evidence="8 9">cv. Gransden 2004</strain>
    </source>
</reference>
<feature type="compositionally biased region" description="Low complexity" evidence="6">
    <location>
        <begin position="707"/>
        <end position="720"/>
    </location>
</feature>
<feature type="region of interest" description="Disordered" evidence="6">
    <location>
        <begin position="707"/>
        <end position="748"/>
    </location>
</feature>
<dbReference type="GO" id="GO:0005634">
    <property type="term" value="C:nucleus"/>
    <property type="evidence" value="ECO:0000318"/>
    <property type="project" value="GO_Central"/>
</dbReference>
<feature type="domain" description="WRKY" evidence="7">
    <location>
        <begin position="448"/>
        <end position="513"/>
    </location>
</feature>
<accession>A0A7I4EMM3</accession>
<feature type="compositionally biased region" description="Polar residues" evidence="6">
    <location>
        <begin position="237"/>
        <end position="255"/>
    </location>
</feature>
<name>A0A7I4EMM3_PHYPA</name>
<feature type="compositionally biased region" description="Polar residues" evidence="6">
    <location>
        <begin position="671"/>
        <end position="683"/>
    </location>
</feature>
<reference evidence="8" key="3">
    <citation type="submission" date="2020-12" db="UniProtKB">
        <authorList>
            <consortium name="EnsemblPlants"/>
        </authorList>
    </citation>
    <scope>IDENTIFICATION</scope>
</reference>
<dbReference type="SMART" id="SM00774">
    <property type="entry name" value="WRKY"/>
    <property type="match status" value="1"/>
</dbReference>
<comment type="subcellular location">
    <subcellularLocation>
        <location evidence="1">Nucleus</location>
    </subcellularLocation>
</comment>
<dbReference type="FunFam" id="2.20.25.80:FF:000003">
    <property type="entry name" value="WRKY transcription factor 57"/>
    <property type="match status" value="1"/>
</dbReference>
<dbReference type="PROSITE" id="PS50811">
    <property type="entry name" value="WRKY"/>
    <property type="match status" value="1"/>
</dbReference>
<evidence type="ECO:0000256" key="2">
    <source>
        <dbReference type="ARBA" id="ARBA00023015"/>
    </source>
</evidence>
<evidence type="ECO:0000313" key="8">
    <source>
        <dbReference type="EnsemblPlants" id="Pp3c8_5110V3.2"/>
    </source>
</evidence>
<feature type="region of interest" description="Disordered" evidence="6">
    <location>
        <begin position="769"/>
        <end position="837"/>
    </location>
</feature>
<reference evidence="8 9" key="1">
    <citation type="journal article" date="2008" name="Science">
        <title>The Physcomitrella genome reveals evolutionary insights into the conquest of land by plants.</title>
        <authorList>
            <person name="Rensing S."/>
            <person name="Lang D."/>
            <person name="Zimmer A."/>
            <person name="Terry A."/>
            <person name="Salamov A."/>
            <person name="Shapiro H."/>
            <person name="Nishiyama T."/>
            <person name="Perroud P.-F."/>
            <person name="Lindquist E."/>
            <person name="Kamisugi Y."/>
            <person name="Tanahashi T."/>
            <person name="Sakakibara K."/>
            <person name="Fujita T."/>
            <person name="Oishi K."/>
            <person name="Shin-I T."/>
            <person name="Kuroki Y."/>
            <person name="Toyoda A."/>
            <person name="Suzuki Y."/>
            <person name="Hashimoto A."/>
            <person name="Yamaguchi K."/>
            <person name="Sugano A."/>
            <person name="Kohara Y."/>
            <person name="Fujiyama A."/>
            <person name="Anterola A."/>
            <person name="Aoki S."/>
            <person name="Ashton N."/>
            <person name="Barbazuk W.B."/>
            <person name="Barker E."/>
            <person name="Bennetzen J."/>
            <person name="Bezanilla M."/>
            <person name="Blankenship R."/>
            <person name="Cho S.H."/>
            <person name="Dutcher S."/>
            <person name="Estelle M."/>
            <person name="Fawcett J.A."/>
            <person name="Gundlach H."/>
            <person name="Hanada K."/>
            <person name="Heyl A."/>
            <person name="Hicks K.A."/>
            <person name="Hugh J."/>
            <person name="Lohr M."/>
            <person name="Mayer K."/>
            <person name="Melkozernov A."/>
            <person name="Murata T."/>
            <person name="Nelson D."/>
            <person name="Pils B."/>
            <person name="Prigge M."/>
            <person name="Reiss B."/>
            <person name="Renner T."/>
            <person name="Rombauts S."/>
            <person name="Rushton P."/>
            <person name="Sanderfoot A."/>
            <person name="Schween G."/>
            <person name="Shiu S.-H."/>
            <person name="Stueber K."/>
            <person name="Theodoulou F.L."/>
            <person name="Tu H."/>
            <person name="Van de Peer Y."/>
            <person name="Verrier P.J."/>
            <person name="Waters E."/>
            <person name="Wood A."/>
            <person name="Yang L."/>
            <person name="Cove D."/>
            <person name="Cuming A."/>
            <person name="Hasebe M."/>
            <person name="Lucas S."/>
            <person name="Mishler D.B."/>
            <person name="Reski R."/>
            <person name="Grigoriev I."/>
            <person name="Quatrano R.S."/>
            <person name="Boore J.L."/>
        </authorList>
    </citation>
    <scope>NUCLEOTIDE SEQUENCE [LARGE SCALE GENOMIC DNA]</scope>
    <source>
        <strain evidence="8 9">cv. Gransden 2004</strain>
    </source>
</reference>
<dbReference type="Gene3D" id="2.20.25.80">
    <property type="entry name" value="WRKY domain"/>
    <property type="match status" value="1"/>
</dbReference>
<dbReference type="GO" id="GO:0006355">
    <property type="term" value="P:regulation of DNA-templated transcription"/>
    <property type="evidence" value="ECO:0000318"/>
    <property type="project" value="GO_Central"/>
</dbReference>
<feature type="region of interest" description="Disordered" evidence="6">
    <location>
        <begin position="197"/>
        <end position="339"/>
    </location>
</feature>
<dbReference type="InterPro" id="IPR036576">
    <property type="entry name" value="WRKY_dom_sf"/>
</dbReference>
<dbReference type="Pfam" id="PF03106">
    <property type="entry name" value="WRKY"/>
    <property type="match status" value="1"/>
</dbReference>
<dbReference type="GO" id="GO:0003700">
    <property type="term" value="F:DNA-binding transcription factor activity"/>
    <property type="evidence" value="ECO:0000318"/>
    <property type="project" value="GO_Central"/>
</dbReference>
<evidence type="ECO:0000256" key="6">
    <source>
        <dbReference type="SAM" id="MobiDB-lite"/>
    </source>
</evidence>
<keyword evidence="2" id="KW-0805">Transcription regulation</keyword>
<proteinExistence type="predicted"/>
<protein>
    <recommendedName>
        <fullName evidence="7">WRKY domain-containing protein</fullName>
    </recommendedName>
</protein>
<feature type="compositionally biased region" description="Basic and acidic residues" evidence="6">
    <location>
        <begin position="299"/>
        <end position="314"/>
    </location>
</feature>
<feature type="compositionally biased region" description="Low complexity" evidence="6">
    <location>
        <begin position="684"/>
        <end position="693"/>
    </location>
</feature>
<dbReference type="InterPro" id="IPR044810">
    <property type="entry name" value="WRKY_plant"/>
</dbReference>